<feature type="transmembrane region" description="Helical" evidence="3">
    <location>
        <begin position="3695"/>
        <end position="3718"/>
    </location>
</feature>
<dbReference type="PROSITE" id="PS50092">
    <property type="entry name" value="TSP1"/>
    <property type="match status" value="2"/>
</dbReference>
<reference evidence="4 5" key="1">
    <citation type="submission" date="2011-10" db="EMBL/GenBank/DDBJ databases">
        <authorList>
            <person name="Genoscope - CEA"/>
        </authorList>
    </citation>
    <scope>NUCLEOTIDE SEQUENCE [LARGE SCALE GENOMIC DNA]</scope>
    <source>
        <strain evidence="4 5">RCC 1105</strain>
    </source>
</reference>
<evidence type="ECO:0000256" key="2">
    <source>
        <dbReference type="SAM" id="MobiDB-lite"/>
    </source>
</evidence>
<dbReference type="PANTHER" id="PTHR13037:SF24">
    <property type="entry name" value="POLYCOMB PROTEIN PCL-RELATED"/>
    <property type="match status" value="1"/>
</dbReference>
<dbReference type="GeneID" id="19012261"/>
<dbReference type="STRING" id="41875.K8EML5"/>
<keyword evidence="1" id="KW-0945">Host-virus interaction</keyword>
<name>K8EML5_9CHLO</name>
<keyword evidence="5" id="KW-1185">Reference proteome</keyword>
<protein>
    <submittedName>
        <fullName evidence="4">Uncharacterized protein</fullName>
    </submittedName>
</protein>
<keyword evidence="3" id="KW-1133">Transmembrane helix</keyword>
<dbReference type="OrthoDB" id="27934at2759"/>
<feature type="compositionally biased region" description="Pro residues" evidence="2">
    <location>
        <begin position="3453"/>
        <end position="3463"/>
    </location>
</feature>
<organism evidence="4 5">
    <name type="scientific">Bathycoccus prasinos</name>
    <dbReference type="NCBI Taxonomy" id="41875"/>
    <lineage>
        <taxon>Eukaryota</taxon>
        <taxon>Viridiplantae</taxon>
        <taxon>Chlorophyta</taxon>
        <taxon>Mamiellophyceae</taxon>
        <taxon>Mamiellales</taxon>
        <taxon>Bathycoccaceae</taxon>
        <taxon>Bathycoccus</taxon>
    </lineage>
</organism>
<feature type="transmembrane region" description="Helical" evidence="3">
    <location>
        <begin position="3725"/>
        <end position="3747"/>
    </location>
</feature>
<accession>K8EML5</accession>
<feature type="compositionally biased region" description="Basic and acidic residues" evidence="2">
    <location>
        <begin position="17"/>
        <end position="26"/>
    </location>
</feature>
<dbReference type="InterPro" id="IPR036943">
    <property type="entry name" value="FN_type2_sf"/>
</dbReference>
<feature type="compositionally biased region" description="Polar residues" evidence="2">
    <location>
        <begin position="3204"/>
        <end position="3221"/>
    </location>
</feature>
<dbReference type="EMBL" id="FO082266">
    <property type="protein sequence ID" value="CCO19432.1"/>
    <property type="molecule type" value="Genomic_DNA"/>
</dbReference>
<feature type="compositionally biased region" description="Polar residues" evidence="2">
    <location>
        <begin position="3292"/>
        <end position="3302"/>
    </location>
</feature>
<feature type="transmembrane region" description="Helical" evidence="3">
    <location>
        <begin position="3549"/>
        <end position="3571"/>
    </location>
</feature>
<dbReference type="PRINTS" id="PR01217">
    <property type="entry name" value="PRICHEXTENSN"/>
</dbReference>
<proteinExistence type="predicted"/>
<dbReference type="SMART" id="SM00209">
    <property type="entry name" value="TSP1"/>
    <property type="match status" value="2"/>
</dbReference>
<dbReference type="SUPFAM" id="SSF82895">
    <property type="entry name" value="TSP-1 type 1 repeat"/>
    <property type="match status" value="2"/>
</dbReference>
<dbReference type="Gene3D" id="3.50.4.10">
    <property type="entry name" value="Hepatocyte Growth Factor"/>
    <property type="match status" value="1"/>
</dbReference>
<dbReference type="Pfam" id="PF19030">
    <property type="entry name" value="TSP1_ADAMTS"/>
    <property type="match status" value="2"/>
</dbReference>
<dbReference type="KEGG" id="bpg:Bathy13g00290"/>
<dbReference type="Gene3D" id="2.20.100.10">
    <property type="entry name" value="Thrombospondin type-1 (TSP1) repeat"/>
    <property type="match status" value="2"/>
</dbReference>
<dbReference type="PANTHER" id="PTHR13037">
    <property type="entry name" value="FORMIN"/>
    <property type="match status" value="1"/>
</dbReference>
<dbReference type="InterPro" id="IPR000884">
    <property type="entry name" value="TSP1_rpt"/>
</dbReference>
<feature type="transmembrane region" description="Helical" evidence="3">
    <location>
        <begin position="67"/>
        <end position="86"/>
    </location>
</feature>
<feature type="transmembrane region" description="Helical" evidence="3">
    <location>
        <begin position="3601"/>
        <end position="3622"/>
    </location>
</feature>
<dbReference type="Gene3D" id="2.10.10.10">
    <property type="entry name" value="Fibronectin, type II, collagen-binding"/>
    <property type="match status" value="1"/>
</dbReference>
<feature type="compositionally biased region" description="Pro residues" evidence="2">
    <location>
        <begin position="3307"/>
        <end position="3409"/>
    </location>
</feature>
<feature type="compositionally biased region" description="Polar residues" evidence="2">
    <location>
        <begin position="3489"/>
        <end position="3503"/>
    </location>
</feature>
<dbReference type="Proteomes" id="UP000198341">
    <property type="component" value="Chromosome 13"/>
</dbReference>
<sequence>MASSLSSSRLLSSRPEPGSRRRRGDDATDLAAVEGKEKNRRRLQNGRHDTHRVLADFNVQTTRGGTLFFVAALFLVAVFAVIFRGGDSTIAESEVREQNADGGIRTQRRLLAESSSRENYFHHGSRIASVGEQLAAKRVSGLENCEQTCDDIGEACAGFSYALNEMKCTLVARGYSLRKSEESDFYRKKRVPKAFVENQNAFLPMSDLVDSVYTAINGTIDDIKNVCNADHRCAGFYTCSAAISREDLVDAFSATSDGVVRSDEDARKWDVIEAIESGQGLQANEVGTTCDAISNAHARAKKRGGSVSPALRAILSETKFNAVLLNSLPKPSAFVTSPGITVYSRALSTCEGNANGAPCKFPFEYNNEEYWDVALDFSDRPFCMTSLPGTWGYTDCFAQDIIGAVWEFGTWSECSTTCGGGFLTRSSTCVNRTDGNTLDDAFCGKNPIISKECNTHSCAEGCAVPAIGDRIPCDEYYASDESKYASLTSRRSTCESWGCCWSPKQTVGFRCYRSTSVSNVPGCDVMHDAREGDDLLNTTITKCGSTCCRGSTSTGESCKYHVGFADPQPGSGDDGCDALRAENNTYGEYPTDKVSWTWKGQDLMVAGTGGCDHITTSKLNTTMNCMSACRNTPGCNVISFNEPSKICRLSDCGLRRSEPTTMKAKDFKVYVWQASIQRRWIVGPWSDCAPSDNSQTYAPRSDDSAECELTKSRTATCIGEAGQALSDNECLQFQLSKPDTSDTCYGACNVTRSCEELGTTWGVKDILADAGGIWHHNGGGLDGLGNNGLFGGHPSLRKCGTLQFDDGPDQSWAAINSADNHPAYIAGKPTGCFQPTNKWQNLTKGDYWKYMHNWNQKENLYPEKNPGVNFATAKQYCKAEGARMCTVDEIYFGVPRKYSVLTCPGSYLWSSTDCGENSEGVFVTEATTGIWNEGTGHGVSSVPSGPSKHCINKTTADYGYIYPACCSEYKKNQANPAGSTAYLYPSSYKNKTLEYLGVEYPVSTWGNASEFQTVFEKEVDDQRFFLRLENGMDGFCNAGDYGPSIRKDSRRMMPCTEYQSSCKAKRKFYADSGCGKHTHCAAGIGAKYGFAEGAHVCIPMYRLNQVQFVLGSSPAIGGVKQDVLFVERGAAIIPDEAKIKVLKGERTGCVGIWDKTVDVAAETTLSKQGDYIVRPENYPLVGPILNFKTIERIKRNDVDFGGELPNVNQPYMLWKDFVLDGRNKIFGYDYEDPRHQVCMCDKPWYDPDCNSPTSWHDLGSLDIDKDYNLFQRYSRAIAIGGDLYESYSSRDFYKHVPPYLIHSYENMVDPLPGNWQQLHHAKDSKFAEFCAQRCVANDRCVGFSYTKTSMSGEEINFVCRMRSKSIRLRKTSAHPQVFILKSFARERGGLHQWDWQPEINFSVKGERNHPTTFAEKQKNVDLNGFNSTILPISAKKNFDPAVVDVKDIRERMDARESGEGDYRWRKFWDVLYATVSGDSKIFPRLSARASDNPKSFSVQNESTISFNTSASVFFTGGLYLHRHKSTCGGNGKNFPCDIGGHHGNNWGGFFRDEWSDDDDWRQVCFVPQDTLEWGGPKPEPNRPICYTDGNKNTWGYCDCEEISDTRHFGFDLVFQNTKFRGEEVVMITDELHGPIQTMRCTAGGELLSECSFSGNTSLCLKNERYLNEWVSSETLFREPADYYAKIRNFPTRESHPNLKILCPAGEVLTGLAFANNETDPTKQGVLARCGVPSGFALDGDEGWTNDSTLLSKGINGAHEQVHHGDFRNLFYTNCPDGFVATGIALQGLQHKQNNQWMGWYGENEERHLRCAKVIRTDPDPDEGYARVCEQRDCSTSTQLMTRSENSLNDCIAACKNEDCTEISYDDATNNCILYVQLCKTSNTPHGRNVNSELKAPEGSSDFGKNIFTPVEFEHPVKKANLTAFVVSSHPLHSFFNSNKLAWNTAPWSVCSKPCGVGSQSRNVFCAPKGSSIEDYSQAEDALCGGIAQKPATYRSCNTFSCLPWCRSESAVRRPCALYERSTRSAAQSVSIRRQTCEDSGCCFAPRRNNTDLECYAKPEDSDWWKSSKWTPLAWEKCTKAPHDVCLEQADRNTKTRENICAKSDGTISSRAQCEAAEPANLQSCLKHEKCLQCENECEHGTCEKVMHKSSPWNWHNKCTCLNGWTKSGQSTNGPCSLKIGVDSIIENEEGYGLVGDATDCSTNPSWTTGDWGDCKRAVPPATGGIKMRDVSCSANSQCYSNHACNSTTKPSAIETCTFTASADLETSLPPAMDDVLKNSVDYSKLSHAMDKDDDFVFYEFRGAPASHSFSAAIYTCVKVCKDSVGCIGVMFEPKLGATMGECSLIFRGSLKFQTLERSSKSHVFMRRGYLTQTPQGGTQEARDLYDAVIGTETWSEELEELVLDLNEQDAKNTSSILADDPVWTWIQNQRGKQDVPLRKSFLSLSMPMHPRVIEHVRYLRNFLTSFYDDDSIADLVLSFAHKYRNLRGIMNSTTAREDDPSVWTTSKEFQRMCRINKGRDNWNSAPLSRTPNPSPLAALKYLLEKNEQSYASSTFDVTEAPWPLMSIHTIAHIPTDECEWIWSRYELAEPDKKEFVDADRTPGLATSWAHYSDNYMRYEVQCMESNWHKDSLPRISQDGGMCGRLAYMAVGNTGCRGSPSTMVGQPMHAAAIAFDKAPDGHWEMDKYNWIYSSYWTTFENPIQTDDISGPIKTRETSIDHAASIPLAMNVGLDSYVDVRLAMHLFRSVYYNEGNSILPRVTNILLSALETNPHVPEAWELIFTHLGMTTLQNNTLFQKSFEQFKPIAKHYPTTFKKLITAAGSLFECPRGVTESGPIKWLEDTIDWLATSEGGGTLGELSLKLDMYVEILPCYRSAHGSGMDIVRAWEPYLIAAAWNEPLGITKDTRTYYARSDGPTSKAAFASIFRFLFGCGPTSTREQAVQSRDFCGASLAGTNHTEILDYLEELMTKIPHGHIAKMQFNVPPFYHQCGNSNSYPEFEATGAGNDAWTIWMRTGKVSPRAAFGAVLSMLGKYKSFLGQWNSWVDEENVYLDGLSDPLGLYANGWMSYKSESIWTEFKRCAGFSRKRMRRELLDEGEHFASTPSLDSQSVINRTHTLTIPMTFARKNREDFAQHQRTLKIMQDMIDKHFPVPSGDAEDLTLIPNGRALLNIPNSVFISNDVALTEQLETDAQFDDNLEGSESEVLNGTSIPSDSQETSTKVDPVMSEAFDTTECMLGCIMCIPTPCGPNASTASCANLTACDVCAESFSLQNRDGNMVCIKSGISPMQEKFTFTNGSGTNGSSTPEPLPPSPPTLAPDLPPTPLFPSQPPSPPPLSPSPPPFLPPPSPSPPPAPLPPHPEPPPPLSPSPSPPPLPPPSPSPPPFPPPSPSPSPPPLPSPPPTPPPPPCVQTNSCPSPPPSPPPVPSSPPSPPPLSPPPLPPPDIEMLSSLFAPPPSPPPDDAPPFVDDDAVPTALSAKAPYHDEEVHNTNQTYPTRQTSNDESLLPETLFSMPRYNPNTGSTYKGKFQNPMKDADYQGMLLGQALPGFVLAGFGLLLAIVSVLLTVAVSITKCFGICFDSCNNVFKPKPFTTKQLQTTKLVIFFFSIMSLFGFGVIVSQLVELGSREHLLTIANESVSEMQNATLEIERTLGVDGTDTKLLTYSEFVSELNDDIDDIKEIYGAAEDLVNEQQSLIQGIAGACAGGMIVTILFSAFLVYKDQWKLLIIVTVFTSLFMILSWISWGLLTMVGTFLNDMCWSMEEFVKPDGEVRMDMMDILPCVSAKAAVDTIGMLRNSILEKTYEANQIIVDNNPLRELPLLCQEYVAVSVDETCSPTGNYAQTNYAKTVCSAKDAGLLNNDIDANGYYFYPEKGCVYSNSTWDNNLGSRRHVVDASDFERMYAGKIASSEYNRAKDAAEHASRLIGIVPETQKLVTCGYVKDAFRAISVECDATIDNLKIMWVGNVVLALSLFCVWSSYAVAINRLSNRDRLVNSIRSAPSLKEKFWAPSPVDDETLYSGSTFERSADGKSFKQYGMKPVVKTLRALSMREKREVSKEEAFKTVFHRD</sequence>
<dbReference type="RefSeq" id="XP_007509629.1">
    <property type="nucleotide sequence ID" value="XM_007509567.1"/>
</dbReference>
<feature type="compositionally biased region" description="Pro residues" evidence="2">
    <location>
        <begin position="3416"/>
        <end position="3444"/>
    </location>
</feature>
<keyword evidence="3" id="KW-0812">Transmembrane</keyword>
<gene>
    <name evidence="4" type="ordered locus">Bathy13g00290</name>
</gene>
<evidence type="ECO:0000313" key="5">
    <source>
        <dbReference type="Proteomes" id="UP000198341"/>
    </source>
</evidence>
<evidence type="ECO:0000256" key="3">
    <source>
        <dbReference type="SAM" id="Phobius"/>
    </source>
</evidence>
<feature type="compositionally biased region" description="Low complexity" evidence="2">
    <location>
        <begin position="1"/>
        <end position="16"/>
    </location>
</feature>
<dbReference type="InterPro" id="IPR036383">
    <property type="entry name" value="TSP1_rpt_sf"/>
</dbReference>
<evidence type="ECO:0000313" key="4">
    <source>
        <dbReference type="EMBL" id="CCO19432.1"/>
    </source>
</evidence>
<evidence type="ECO:0000256" key="1">
    <source>
        <dbReference type="ARBA" id="ARBA00022581"/>
    </source>
</evidence>
<feature type="region of interest" description="Disordered" evidence="2">
    <location>
        <begin position="3202"/>
        <end position="3222"/>
    </location>
</feature>
<keyword evidence="3" id="KW-0472">Membrane</keyword>
<feature type="region of interest" description="Disordered" evidence="2">
    <location>
        <begin position="1"/>
        <end position="28"/>
    </location>
</feature>
<feature type="transmembrane region" description="Helical" evidence="3">
    <location>
        <begin position="3960"/>
        <end position="3982"/>
    </location>
</feature>
<feature type="region of interest" description="Disordered" evidence="2">
    <location>
        <begin position="3291"/>
        <end position="3504"/>
    </location>
</feature>